<protein>
    <recommendedName>
        <fullName evidence="3">EF-hand domain-containing protein</fullName>
    </recommendedName>
</protein>
<dbReference type="GeneID" id="24590637"/>
<dbReference type="EMBL" id="AMPZ03000007">
    <property type="protein sequence ID" value="KAH9580577.1"/>
    <property type="molecule type" value="Genomic_DNA"/>
</dbReference>
<reference evidence="1" key="2">
    <citation type="journal article" date="2019" name="Gigascience">
        <title>High-quality Schistosoma haematobium genome achieved by single-molecule and long-range sequencing.</title>
        <authorList>
            <person name="Stroehlein A.J."/>
            <person name="Korhonen P.K."/>
            <person name="Chong T.M."/>
            <person name="Lim Y.L."/>
            <person name="Chan K.G."/>
            <person name="Webster B."/>
            <person name="Rollinson D."/>
            <person name="Brindley P.J."/>
            <person name="Gasser R.B."/>
            <person name="Young N.D."/>
        </authorList>
    </citation>
    <scope>NUCLEOTIDE SEQUENCE</scope>
</reference>
<comment type="caution">
    <text evidence="1">The sequence shown here is derived from an EMBL/GenBank/DDBJ whole genome shotgun (WGS) entry which is preliminary data.</text>
</comment>
<dbReference type="CTD" id="24590637"/>
<name>A0A922LEM9_SCHHA</name>
<dbReference type="PANTHER" id="PTHR35538:SF4">
    <property type="entry name" value="EF-HAND DOMAIN-CONTAINING PROTEIN"/>
    <property type="match status" value="1"/>
</dbReference>
<sequence length="525" mass="62178">MRYFIRQMTNNNSYTNTEYSTWNPVIHIDKYRIIDDQQIPDYENIFMAAYLIGQEKYSDKLSSQSNYGLLDTTNDNSSNNKDSSNVDTLIGQFQSKSNNTNANNNNNNSDHLQLNNNSHLTLETIWERYLLLNNIRKRLLYKKQNMINQDNNFNESKLILYPTNKINNNDHNNETWKIDSLKKSKQSELIFNEISLDRYTQKCVEGLQRINLKCEKLEYMMKSMKDTLTLQMNAYQNHKKKLDNEIMKKCKNFPVKEFRDISKENTLSLDIAKQFTNSLKTIMGRKRYFQIIKTSHLENLYNQMNVSQCLAQTTFKQWKKLKEEKHKIQLHSECIRLNKPNKMHHNLWKYDIPDILKILEIFTGWYLDINLFIVLAALAERFDSLESILDNNVHKIGTQSLCLKIRKARELFILIGGLDRKRYFQLSYIFQPIIKLNSGKVTNDTTIINRDLSSMDSYHKPFGHIEMKDLMVFFHAANLSQIHVQQLITYLDNKNNGTIDFVTFLEYLPLFVESHQHIIYNPYLN</sequence>
<dbReference type="InterPro" id="IPR011992">
    <property type="entry name" value="EF-hand-dom_pair"/>
</dbReference>
<evidence type="ECO:0000313" key="2">
    <source>
        <dbReference type="Proteomes" id="UP000471633"/>
    </source>
</evidence>
<keyword evidence="2" id="KW-1185">Reference proteome</keyword>
<reference evidence="1" key="1">
    <citation type="journal article" date="2012" name="Nat. Genet.">
        <title>Whole-genome sequence of Schistosoma haematobium.</title>
        <authorList>
            <person name="Young N.D."/>
            <person name="Jex A.R."/>
            <person name="Li B."/>
            <person name="Liu S."/>
            <person name="Yang L."/>
            <person name="Xiong Z."/>
            <person name="Li Y."/>
            <person name="Cantacessi C."/>
            <person name="Hall R.S."/>
            <person name="Xu X."/>
            <person name="Chen F."/>
            <person name="Wu X."/>
            <person name="Zerlotini A."/>
            <person name="Oliveira G."/>
            <person name="Hofmann A."/>
            <person name="Zhang G."/>
            <person name="Fang X."/>
            <person name="Kang Y."/>
            <person name="Campbell B.E."/>
            <person name="Loukas A."/>
            <person name="Ranganathan S."/>
            <person name="Rollinson D."/>
            <person name="Rinaldi G."/>
            <person name="Brindley P.J."/>
            <person name="Yang H."/>
            <person name="Wang J."/>
            <person name="Wang J."/>
            <person name="Gasser R.B."/>
        </authorList>
    </citation>
    <scope>NUCLEOTIDE SEQUENCE</scope>
</reference>
<gene>
    <name evidence="1" type="ORF">MS3_00009187</name>
</gene>
<reference evidence="1" key="4">
    <citation type="journal article" date="2022" name="PLoS Pathog.">
        <title>Chromosome-level genome of Schistosoma haematobium underpins genome-wide explorations of molecular variation.</title>
        <authorList>
            <person name="Stroehlein A.J."/>
            <person name="Korhonen P.K."/>
            <person name="Lee V.V."/>
            <person name="Ralph S.A."/>
            <person name="Mentink-Kane M."/>
            <person name="You H."/>
            <person name="McManus D.P."/>
            <person name="Tchuente L.T."/>
            <person name="Stothard J.R."/>
            <person name="Kaur P."/>
            <person name="Dudchenko O."/>
            <person name="Aiden E.L."/>
            <person name="Yang B."/>
            <person name="Yang H."/>
            <person name="Emery A.M."/>
            <person name="Webster B.L."/>
            <person name="Brindley P.J."/>
            <person name="Rollinson D."/>
            <person name="Chang B.C.H."/>
            <person name="Gasser R.B."/>
            <person name="Young N.D."/>
        </authorList>
    </citation>
    <scope>NUCLEOTIDE SEQUENCE</scope>
</reference>
<dbReference type="AlphaFoldDB" id="A0A922LEM9"/>
<evidence type="ECO:0008006" key="3">
    <source>
        <dbReference type="Google" id="ProtNLM"/>
    </source>
</evidence>
<dbReference type="PANTHER" id="PTHR35538">
    <property type="entry name" value="LIG_CHAN-GLU_BD DOMAIN-CONTAINING PROTEIN"/>
    <property type="match status" value="1"/>
</dbReference>
<proteinExistence type="predicted"/>
<accession>A0A922LEM9</accession>
<dbReference type="SUPFAM" id="SSF47473">
    <property type="entry name" value="EF-hand"/>
    <property type="match status" value="1"/>
</dbReference>
<organism evidence="1 2">
    <name type="scientific">Schistosoma haematobium</name>
    <name type="common">Blood fluke</name>
    <dbReference type="NCBI Taxonomy" id="6185"/>
    <lineage>
        <taxon>Eukaryota</taxon>
        <taxon>Metazoa</taxon>
        <taxon>Spiralia</taxon>
        <taxon>Lophotrochozoa</taxon>
        <taxon>Platyhelminthes</taxon>
        <taxon>Trematoda</taxon>
        <taxon>Digenea</taxon>
        <taxon>Strigeidida</taxon>
        <taxon>Schistosomatoidea</taxon>
        <taxon>Schistosomatidae</taxon>
        <taxon>Schistosoma</taxon>
    </lineage>
</organism>
<reference evidence="1" key="3">
    <citation type="submission" date="2021-06" db="EMBL/GenBank/DDBJ databases">
        <title>Chromosome-level genome assembly for S. haematobium.</title>
        <authorList>
            <person name="Stroehlein A.J."/>
        </authorList>
    </citation>
    <scope>NUCLEOTIDE SEQUENCE</scope>
</reference>
<dbReference type="Proteomes" id="UP000471633">
    <property type="component" value="Unassembled WGS sequence"/>
</dbReference>
<dbReference type="RefSeq" id="XP_051064936.1">
    <property type="nucleotide sequence ID" value="XM_051217522.1"/>
</dbReference>
<evidence type="ECO:0000313" key="1">
    <source>
        <dbReference type="EMBL" id="KAH9580577.1"/>
    </source>
</evidence>